<feature type="domain" description="Ice-binding protein C-terminal" evidence="1">
    <location>
        <begin position="164"/>
        <end position="189"/>
    </location>
</feature>
<evidence type="ECO:0000313" key="3">
    <source>
        <dbReference type="Proteomes" id="UP000199729"/>
    </source>
</evidence>
<dbReference type="InterPro" id="IPR013424">
    <property type="entry name" value="Ice-binding_C"/>
</dbReference>
<gene>
    <name evidence="2" type="ORF">VITFI_CDS2549</name>
</gene>
<dbReference type="EMBL" id="CP022423">
    <property type="protein sequence ID" value="ASM78326.1"/>
    <property type="molecule type" value="Genomic_DNA"/>
</dbReference>
<accession>A0A221KH35</accession>
<dbReference type="Pfam" id="PF07589">
    <property type="entry name" value="PEP-CTERM"/>
    <property type="match status" value="1"/>
</dbReference>
<dbReference type="NCBIfam" id="TIGR02595">
    <property type="entry name" value="PEP_CTERM"/>
    <property type="match status" value="1"/>
</dbReference>
<organism evidence="2 3">
    <name type="scientific">Vitreoscilla filiformis</name>
    <dbReference type="NCBI Taxonomy" id="63"/>
    <lineage>
        <taxon>Bacteria</taxon>
        <taxon>Pseudomonadati</taxon>
        <taxon>Pseudomonadota</taxon>
        <taxon>Betaproteobacteria</taxon>
        <taxon>Neisseriales</taxon>
        <taxon>Neisseriaceae</taxon>
        <taxon>Vitreoscilla</taxon>
    </lineage>
</organism>
<sequence>MPNWTDNLLVSQFDSSLGTLDSVTITFSGYNTGTLSVENLSAGGGLMELAGSATFSLSSSVWNFTGSAVASHSFNAGAFDGRYDYAGTSGASFTNATGSYANSITLTSPADLSAFIGSGDVSFAVVTTGGSSYSGTGAAVVEFHQVAGANVSIQYNYSQTSVSSVPEPESYALLLAGLAAIGVVKRRRRD</sequence>
<protein>
    <recommendedName>
        <fullName evidence="1">Ice-binding protein C-terminal domain-containing protein</fullName>
    </recommendedName>
</protein>
<proteinExistence type="predicted"/>
<dbReference type="AlphaFoldDB" id="A0A221KH35"/>
<dbReference type="Proteomes" id="UP000199729">
    <property type="component" value="Chromosome"/>
</dbReference>
<evidence type="ECO:0000259" key="1">
    <source>
        <dbReference type="Pfam" id="PF07589"/>
    </source>
</evidence>
<dbReference type="NCBIfam" id="NF033208">
    <property type="entry name" value="choice_anch_E"/>
    <property type="match status" value="1"/>
</dbReference>
<name>A0A221KH35_VITFI</name>
<evidence type="ECO:0000313" key="2">
    <source>
        <dbReference type="EMBL" id="ASM78326.1"/>
    </source>
</evidence>
<keyword evidence="3" id="KW-1185">Reference proteome</keyword>
<dbReference type="KEGG" id="vff:VITFI_CDS2549"/>
<reference evidence="2 3" key="1">
    <citation type="submission" date="2017-07" db="EMBL/GenBank/DDBJ databases">
        <title>Complete Genome Sequence of the cosmetic ferment Vitreoscilla filiformis (ATCC15551).</title>
        <authorList>
            <person name="Contreras S."/>
            <person name="Sagory-Zalkind P."/>
            <person name="Blanquart H."/>
            <person name="Iltis A."/>
            <person name="Morand S.C."/>
        </authorList>
    </citation>
    <scope>NUCLEOTIDE SEQUENCE [LARGE SCALE GENOMIC DNA]</scope>
    <source>
        <strain evidence="2 3">ATCC 15551</strain>
    </source>
</reference>